<evidence type="ECO:0000259" key="19">
    <source>
        <dbReference type="PROSITE" id="PS51720"/>
    </source>
</evidence>
<reference evidence="20 21" key="1">
    <citation type="journal article" date="2011" name="Science">
        <title>The Selaginella genome identifies genetic changes associated with the evolution of vascular plants.</title>
        <authorList>
            <person name="Banks J.A."/>
            <person name="Nishiyama T."/>
            <person name="Hasebe M."/>
            <person name="Bowman J.L."/>
            <person name="Gribskov M."/>
            <person name="dePamphilis C."/>
            <person name="Albert V.A."/>
            <person name="Aono N."/>
            <person name="Aoyama T."/>
            <person name="Ambrose B.A."/>
            <person name="Ashton N.W."/>
            <person name="Axtell M.J."/>
            <person name="Barker E."/>
            <person name="Barker M.S."/>
            <person name="Bennetzen J.L."/>
            <person name="Bonawitz N.D."/>
            <person name="Chapple C."/>
            <person name="Cheng C."/>
            <person name="Correa L.G."/>
            <person name="Dacre M."/>
            <person name="DeBarry J."/>
            <person name="Dreyer I."/>
            <person name="Elias M."/>
            <person name="Engstrom E.M."/>
            <person name="Estelle M."/>
            <person name="Feng L."/>
            <person name="Finet C."/>
            <person name="Floyd S.K."/>
            <person name="Frommer W.B."/>
            <person name="Fujita T."/>
            <person name="Gramzow L."/>
            <person name="Gutensohn M."/>
            <person name="Harholt J."/>
            <person name="Hattori M."/>
            <person name="Heyl A."/>
            <person name="Hirai T."/>
            <person name="Hiwatashi Y."/>
            <person name="Ishikawa M."/>
            <person name="Iwata M."/>
            <person name="Karol K.G."/>
            <person name="Koehler B."/>
            <person name="Kolukisaoglu U."/>
            <person name="Kubo M."/>
            <person name="Kurata T."/>
            <person name="Lalonde S."/>
            <person name="Li K."/>
            <person name="Li Y."/>
            <person name="Litt A."/>
            <person name="Lyons E."/>
            <person name="Manning G."/>
            <person name="Maruyama T."/>
            <person name="Michael T.P."/>
            <person name="Mikami K."/>
            <person name="Miyazaki S."/>
            <person name="Morinaga S."/>
            <person name="Murata T."/>
            <person name="Mueller-Roeber B."/>
            <person name="Nelson D.R."/>
            <person name="Obara M."/>
            <person name="Oguri Y."/>
            <person name="Olmstead R.G."/>
            <person name="Onodera N."/>
            <person name="Petersen B.L."/>
            <person name="Pils B."/>
            <person name="Prigge M."/>
            <person name="Rensing S.A."/>
            <person name="Riano-Pachon D.M."/>
            <person name="Roberts A.W."/>
            <person name="Sato Y."/>
            <person name="Scheller H.V."/>
            <person name="Schulz B."/>
            <person name="Schulz C."/>
            <person name="Shakirov E.V."/>
            <person name="Shibagaki N."/>
            <person name="Shinohara N."/>
            <person name="Shippen D.E."/>
            <person name="Soerensen I."/>
            <person name="Sotooka R."/>
            <person name="Sugimoto N."/>
            <person name="Sugita M."/>
            <person name="Sumikawa N."/>
            <person name="Tanurdzic M."/>
            <person name="Theissen G."/>
            <person name="Ulvskov P."/>
            <person name="Wakazuki S."/>
            <person name="Weng J.K."/>
            <person name="Willats W.W."/>
            <person name="Wipf D."/>
            <person name="Wolf P.G."/>
            <person name="Yang L."/>
            <person name="Zimmer A.D."/>
            <person name="Zhu Q."/>
            <person name="Mitros T."/>
            <person name="Hellsten U."/>
            <person name="Loque D."/>
            <person name="Otillar R."/>
            <person name="Salamov A."/>
            <person name="Schmutz J."/>
            <person name="Shapiro H."/>
            <person name="Lindquist E."/>
            <person name="Lucas S."/>
            <person name="Rokhsar D."/>
            <person name="Grigoriev I.V."/>
        </authorList>
    </citation>
    <scope>NUCLEOTIDE SEQUENCE [LARGE SCALE GENOMIC DNA]</scope>
</reference>
<evidence type="ECO:0000256" key="17">
    <source>
        <dbReference type="ARBA" id="ARBA00045184"/>
    </source>
</evidence>
<comment type="cofactor">
    <cofactor evidence="1">
        <name>Mg(2+)</name>
        <dbReference type="ChEBI" id="CHEBI:18420"/>
    </cofactor>
</comment>
<dbReference type="InterPro" id="IPR027417">
    <property type="entry name" value="P-loop_NTPase"/>
</dbReference>
<keyword evidence="2" id="KW-0813">Transport</keyword>
<evidence type="ECO:0000256" key="6">
    <source>
        <dbReference type="ARBA" id="ARBA00022723"/>
    </source>
</evidence>
<dbReference type="PROSITE" id="PS51720">
    <property type="entry name" value="G_AIG1"/>
    <property type="match status" value="1"/>
</dbReference>
<dbReference type="FunFam" id="3.40.50.300:FF:000413">
    <property type="entry name" value="Translocase of chloroplast 120, chloroplastic"/>
    <property type="match status" value="1"/>
</dbReference>
<comment type="similarity">
    <text evidence="16">Belongs to the TRAFAC class TrmE-Era-EngA-EngB-Septin-like GTPase superfamily. AIG1/Toc34/Toc159-like paraseptin GTPase family. TOC159 subfamily.</text>
</comment>
<dbReference type="InterPro" id="IPR006703">
    <property type="entry name" value="G_AIG1"/>
</dbReference>
<dbReference type="Pfam" id="PF11886">
    <property type="entry name" value="TOC159_MAD"/>
    <property type="match status" value="1"/>
</dbReference>
<dbReference type="SUPFAM" id="SSF52540">
    <property type="entry name" value="P-loop containing nucleoside triphosphate hydrolases"/>
    <property type="match status" value="1"/>
</dbReference>
<evidence type="ECO:0000256" key="8">
    <source>
        <dbReference type="ARBA" id="ARBA00022801"/>
    </source>
</evidence>
<comment type="function">
    <text evidence="17">GTPase involved in protein precursor import into chloroplasts. Seems to recognize chloroplast-destined precursor proteins and regulate their presentation to the translocation channel through GTP hydrolysis. Probably specialized in the import of nuclear encoded non-photosynthetic preproteins from the cytoplasm to the chloroplast.</text>
</comment>
<dbReference type="PANTHER" id="PTHR10903:SF135">
    <property type="entry name" value="TRANSLOCASE OF CHLOROPLAST 120, CHLOROPLASTIC-RELATED"/>
    <property type="match status" value="1"/>
</dbReference>
<dbReference type="InterPro" id="IPR024283">
    <property type="entry name" value="TOC159_MAD"/>
</dbReference>
<keyword evidence="5" id="KW-0812">Transmembrane</keyword>
<keyword evidence="11" id="KW-0653">Protein transport</keyword>
<keyword evidence="14" id="KW-0472">Membrane</keyword>
<protein>
    <recommendedName>
        <fullName evidence="19">AIG1-type G domain-containing protein</fullName>
    </recommendedName>
</protein>
<evidence type="ECO:0000256" key="2">
    <source>
        <dbReference type="ARBA" id="ARBA00022448"/>
    </source>
</evidence>
<dbReference type="EMBL" id="GL377577">
    <property type="protein sequence ID" value="EFJ29666.1"/>
    <property type="molecule type" value="Genomic_DNA"/>
</dbReference>
<evidence type="ECO:0000256" key="15">
    <source>
        <dbReference type="ARBA" id="ARBA00023766"/>
    </source>
</evidence>
<evidence type="ECO:0000256" key="10">
    <source>
        <dbReference type="ARBA" id="ARBA00022842"/>
    </source>
</evidence>
<dbReference type="STRING" id="88036.D8REJ1"/>
<keyword evidence="7" id="KW-0547">Nucleotide-binding</keyword>
<evidence type="ECO:0000256" key="12">
    <source>
        <dbReference type="ARBA" id="ARBA00022989"/>
    </source>
</evidence>
<dbReference type="Gene3D" id="3.40.50.300">
    <property type="entry name" value="P-loop containing nucleotide triphosphate hydrolases"/>
    <property type="match status" value="1"/>
</dbReference>
<organism evidence="21">
    <name type="scientific">Selaginella moellendorffii</name>
    <name type="common">Spikemoss</name>
    <dbReference type="NCBI Taxonomy" id="88036"/>
    <lineage>
        <taxon>Eukaryota</taxon>
        <taxon>Viridiplantae</taxon>
        <taxon>Streptophyta</taxon>
        <taxon>Embryophyta</taxon>
        <taxon>Tracheophyta</taxon>
        <taxon>Lycopodiopsida</taxon>
        <taxon>Selaginellales</taxon>
        <taxon>Selaginellaceae</taxon>
        <taxon>Selaginella</taxon>
    </lineage>
</organism>
<feature type="compositionally biased region" description="Acidic residues" evidence="18">
    <location>
        <begin position="336"/>
        <end position="357"/>
    </location>
</feature>
<dbReference type="Gramene" id="EFJ29666">
    <property type="protein sequence ID" value="EFJ29666"/>
    <property type="gene ID" value="SELMODRAFT_60423"/>
</dbReference>
<dbReference type="NCBIfam" id="TIGR00993">
    <property type="entry name" value="3a0901s04IAP86"/>
    <property type="match status" value="1"/>
</dbReference>
<dbReference type="GO" id="GO:0009707">
    <property type="term" value="C:chloroplast outer membrane"/>
    <property type="evidence" value="ECO:0000318"/>
    <property type="project" value="GO_Central"/>
</dbReference>
<proteinExistence type="inferred from homology"/>
<keyword evidence="9" id="KW-1002">Plastid outer membrane</keyword>
<dbReference type="eggNOG" id="ENOG502QR60">
    <property type="taxonomic scope" value="Eukaryota"/>
</dbReference>
<dbReference type="GO" id="GO:0046872">
    <property type="term" value="F:metal ion binding"/>
    <property type="evidence" value="ECO:0007669"/>
    <property type="project" value="UniProtKB-KW"/>
</dbReference>
<evidence type="ECO:0000256" key="9">
    <source>
        <dbReference type="ARBA" id="ARBA00022805"/>
    </source>
</evidence>
<keyword evidence="8" id="KW-0378">Hydrolase</keyword>
<evidence type="ECO:0000256" key="11">
    <source>
        <dbReference type="ARBA" id="ARBA00022927"/>
    </source>
</evidence>
<dbReference type="PANTHER" id="PTHR10903">
    <property type="entry name" value="GTPASE, IMAP FAMILY MEMBER-RELATED"/>
    <property type="match status" value="1"/>
</dbReference>
<dbReference type="GO" id="GO:0045037">
    <property type="term" value="P:protein import into chloroplast stroma"/>
    <property type="evidence" value="ECO:0000318"/>
    <property type="project" value="GO_Central"/>
</dbReference>
<dbReference type="Proteomes" id="UP000001514">
    <property type="component" value="Unassembled WGS sequence"/>
</dbReference>
<evidence type="ECO:0000256" key="16">
    <source>
        <dbReference type="ARBA" id="ARBA00023775"/>
    </source>
</evidence>
<comment type="subcellular location">
    <subcellularLocation>
        <location evidence="15">Plastid</location>
        <location evidence="15">Chloroplast outer membrane</location>
        <topology evidence="15">Single-pass membrane protein</topology>
    </subcellularLocation>
</comment>
<evidence type="ECO:0000256" key="5">
    <source>
        <dbReference type="ARBA" id="ARBA00022692"/>
    </source>
</evidence>
<keyword evidence="10" id="KW-0460">Magnesium</keyword>
<evidence type="ECO:0000256" key="7">
    <source>
        <dbReference type="ARBA" id="ARBA00022741"/>
    </source>
</evidence>
<dbReference type="OMA" id="FKNHECN"/>
<feature type="region of interest" description="Disordered" evidence="18">
    <location>
        <begin position="331"/>
        <end position="360"/>
    </location>
</feature>
<gene>
    <name evidence="20" type="ORF">SELMODRAFT_60423</name>
</gene>
<keyword evidence="3" id="KW-0150">Chloroplast</keyword>
<dbReference type="KEGG" id="smo:SELMODRAFT_60423"/>
<keyword evidence="12" id="KW-1133">Transmembrane helix</keyword>
<feature type="non-terminal residue" evidence="20">
    <location>
        <position position="687"/>
    </location>
</feature>
<keyword evidence="6" id="KW-0479">Metal-binding</keyword>
<feature type="domain" description="AIG1-type G" evidence="19">
    <location>
        <begin position="84"/>
        <end position="310"/>
    </location>
</feature>
<evidence type="ECO:0000256" key="3">
    <source>
        <dbReference type="ARBA" id="ARBA00022528"/>
    </source>
</evidence>
<evidence type="ECO:0000256" key="1">
    <source>
        <dbReference type="ARBA" id="ARBA00001946"/>
    </source>
</evidence>
<evidence type="ECO:0000256" key="18">
    <source>
        <dbReference type="SAM" id="MobiDB-lite"/>
    </source>
</evidence>
<evidence type="ECO:0000256" key="13">
    <source>
        <dbReference type="ARBA" id="ARBA00023134"/>
    </source>
</evidence>
<feature type="compositionally biased region" description="Basic and acidic residues" evidence="18">
    <location>
        <begin position="411"/>
        <end position="426"/>
    </location>
</feature>
<dbReference type="InterPro" id="IPR045058">
    <property type="entry name" value="GIMA/IAN/Toc"/>
</dbReference>
<evidence type="ECO:0000256" key="4">
    <source>
        <dbReference type="ARBA" id="ARBA00022640"/>
    </source>
</evidence>
<keyword evidence="13" id="KW-0342">GTP-binding</keyword>
<dbReference type="InParanoid" id="D8REJ1"/>
<evidence type="ECO:0000313" key="21">
    <source>
        <dbReference type="Proteomes" id="UP000001514"/>
    </source>
</evidence>
<feature type="non-terminal residue" evidence="20">
    <location>
        <position position="1"/>
    </location>
</feature>
<dbReference type="Pfam" id="PF04548">
    <property type="entry name" value="AIG1"/>
    <property type="match status" value="1"/>
</dbReference>
<dbReference type="AlphaFoldDB" id="D8REJ1"/>
<evidence type="ECO:0000313" key="20">
    <source>
        <dbReference type="EMBL" id="EFJ29666.1"/>
    </source>
</evidence>
<name>D8REJ1_SELML</name>
<keyword evidence="4" id="KW-0934">Plastid</keyword>
<keyword evidence="21" id="KW-1185">Reference proteome</keyword>
<dbReference type="GO" id="GO:0045036">
    <property type="term" value="P:protein targeting to chloroplast"/>
    <property type="evidence" value="ECO:0000318"/>
    <property type="project" value="GO_Central"/>
</dbReference>
<feature type="region of interest" description="Disordered" evidence="18">
    <location>
        <begin position="411"/>
        <end position="439"/>
    </location>
</feature>
<dbReference type="HOGENOM" id="CLU_003856_2_0_1"/>
<dbReference type="InterPro" id="IPR005690">
    <property type="entry name" value="Toc86_159"/>
</dbReference>
<dbReference type="GO" id="GO:0005525">
    <property type="term" value="F:GTP binding"/>
    <property type="evidence" value="ECO:0007669"/>
    <property type="project" value="UniProtKB-KW"/>
</dbReference>
<dbReference type="GO" id="GO:0003924">
    <property type="term" value="F:GTPase activity"/>
    <property type="evidence" value="ECO:0000318"/>
    <property type="project" value="GO_Central"/>
</dbReference>
<accession>D8REJ1</accession>
<evidence type="ECO:0000256" key="14">
    <source>
        <dbReference type="ARBA" id="ARBA00023136"/>
    </source>
</evidence>
<dbReference type="OrthoDB" id="8954335at2759"/>
<sequence length="687" mass="76359">TQGNTEEKTRILCEKLQDIRVKFVRLVHRLGQSADNGIAAQVLYRFALAEQLKGGKMRNSTSGYDKACAVAMEEEASSRDEELDFCCTVLLLGKSGVGKSATVNSIFGKPMASTSAFSSGTNKVEVIDGTMKGIRMRVIDTPGLSASMADRRYNERVVASIKRCIRRNPPDIVLYVDRLDSQSKDAALMRYIGDRFGPAIWFNAIIVLTHGASSPPDGPDGFPLRYDSYVGQRTRMFQQTVRSAVGDTRLLNPVTLIENHPACRTNRAGERVLPNGMVWRPELLLLCFSARILAEANTYLKLPESMPLTRLCERRSGSPMPVLLASMLQARSEVQQPDEEEYGEVDPDEDEDGEAEFDQLPPFRRLLQDELDALDEDNRQSYFEELALREKLFKRKLWKTQCRRWREMKNRGVEDGEDEQQQHRDMAPGISPDFALPTSFSSDDPSHRYRYVDDASWNVRPVLDSRWDHENGFNSANLDRSFHLAKNIPVSVSGQIVMDKKEYHVTFDGSAAIKHGPNRVSTGGLDIQTVGRDVCYSLWGGTTFKNHECNKTLAGMGVTMVGENAVVGVRLEDKVVIGKRAKILMSGATSLTRGDKAYGAIMEATVVGPDYPVDRTNCTLGLSVMNWTAKDIAYGINLHSQIHLGGTAMVVRGNANNRGTGQISIKVNSTDRIQLALLGLLPVIRSL</sequence>